<proteinExistence type="predicted"/>
<dbReference type="EMBL" id="JBCLYO010000014">
    <property type="protein sequence ID" value="KAL0082991.1"/>
    <property type="molecule type" value="Genomic_DNA"/>
</dbReference>
<accession>A0ABR3AV29</accession>
<keyword evidence="1" id="KW-0812">Transmembrane</keyword>
<keyword evidence="1" id="KW-0472">Membrane</keyword>
<evidence type="ECO:0000313" key="3">
    <source>
        <dbReference type="Proteomes" id="UP001448207"/>
    </source>
</evidence>
<keyword evidence="1" id="KW-1133">Transmembrane helix</keyword>
<sequence>MRLFCTQRCIKFSTRINVWLYKYYLWLGLCFSGDMILQISSYILLDTAVAVVAAVAAVVVVTTISTKKTIILTRLFNIPLLIYYL</sequence>
<feature type="transmembrane region" description="Helical" evidence="1">
    <location>
        <begin position="43"/>
        <end position="64"/>
    </location>
</feature>
<comment type="caution">
    <text evidence="2">The sequence shown here is derived from an EMBL/GenBank/DDBJ whole genome shotgun (WGS) entry which is preliminary data.</text>
</comment>
<gene>
    <name evidence="2" type="ORF">J3Q64DRAFT_1154301</name>
</gene>
<protein>
    <submittedName>
        <fullName evidence="2">Uncharacterized protein</fullName>
    </submittedName>
</protein>
<evidence type="ECO:0000313" key="2">
    <source>
        <dbReference type="EMBL" id="KAL0082991.1"/>
    </source>
</evidence>
<name>A0ABR3AV29_PHYBL</name>
<feature type="transmembrane region" description="Helical" evidence="1">
    <location>
        <begin position="20"/>
        <end position="37"/>
    </location>
</feature>
<keyword evidence="3" id="KW-1185">Reference proteome</keyword>
<organism evidence="2 3">
    <name type="scientific">Phycomyces blakesleeanus</name>
    <dbReference type="NCBI Taxonomy" id="4837"/>
    <lineage>
        <taxon>Eukaryota</taxon>
        <taxon>Fungi</taxon>
        <taxon>Fungi incertae sedis</taxon>
        <taxon>Mucoromycota</taxon>
        <taxon>Mucoromycotina</taxon>
        <taxon>Mucoromycetes</taxon>
        <taxon>Mucorales</taxon>
        <taxon>Phycomycetaceae</taxon>
        <taxon>Phycomyces</taxon>
    </lineage>
</organism>
<reference evidence="2 3" key="1">
    <citation type="submission" date="2024-04" db="EMBL/GenBank/DDBJ databases">
        <title>Symmetric and asymmetric DNA N6-adenine methylation regulates different biological responses in Mucorales.</title>
        <authorList>
            <consortium name="Lawrence Berkeley National Laboratory"/>
            <person name="Lax C."/>
            <person name="Mondo S.J."/>
            <person name="Osorio-Concepcion M."/>
            <person name="Muszewska A."/>
            <person name="Corrochano-Luque M."/>
            <person name="Gutierrez G."/>
            <person name="Riley R."/>
            <person name="Lipzen A."/>
            <person name="Guo J."/>
            <person name="Hundley H."/>
            <person name="Amirebrahimi M."/>
            <person name="Ng V."/>
            <person name="Lorenzo-Gutierrez D."/>
            <person name="Binder U."/>
            <person name="Yang J."/>
            <person name="Song Y."/>
            <person name="Canovas D."/>
            <person name="Navarro E."/>
            <person name="Freitag M."/>
            <person name="Gabaldon T."/>
            <person name="Grigoriev I.V."/>
            <person name="Corrochano L.M."/>
            <person name="Nicolas F.E."/>
            <person name="Garre V."/>
        </authorList>
    </citation>
    <scope>NUCLEOTIDE SEQUENCE [LARGE SCALE GENOMIC DNA]</scope>
    <source>
        <strain evidence="2 3">L51</strain>
    </source>
</reference>
<dbReference type="Proteomes" id="UP001448207">
    <property type="component" value="Unassembled WGS sequence"/>
</dbReference>
<evidence type="ECO:0000256" key="1">
    <source>
        <dbReference type="SAM" id="Phobius"/>
    </source>
</evidence>